<dbReference type="EMBL" id="CADEAL010004420">
    <property type="protein sequence ID" value="CAB1459150.1"/>
    <property type="molecule type" value="Genomic_DNA"/>
</dbReference>
<name>A0A9N7ZCC5_PLEPL</name>
<evidence type="ECO:0000313" key="3">
    <source>
        <dbReference type="Proteomes" id="UP001153269"/>
    </source>
</evidence>
<evidence type="ECO:0000256" key="1">
    <source>
        <dbReference type="SAM" id="MobiDB-lite"/>
    </source>
</evidence>
<dbReference type="AlphaFoldDB" id="A0A9N7ZCC5"/>
<evidence type="ECO:0000313" key="2">
    <source>
        <dbReference type="EMBL" id="CAB1459150.1"/>
    </source>
</evidence>
<organism evidence="2 3">
    <name type="scientific">Pleuronectes platessa</name>
    <name type="common">European plaice</name>
    <dbReference type="NCBI Taxonomy" id="8262"/>
    <lineage>
        <taxon>Eukaryota</taxon>
        <taxon>Metazoa</taxon>
        <taxon>Chordata</taxon>
        <taxon>Craniata</taxon>
        <taxon>Vertebrata</taxon>
        <taxon>Euteleostomi</taxon>
        <taxon>Actinopterygii</taxon>
        <taxon>Neopterygii</taxon>
        <taxon>Teleostei</taxon>
        <taxon>Neoteleostei</taxon>
        <taxon>Acanthomorphata</taxon>
        <taxon>Carangaria</taxon>
        <taxon>Pleuronectiformes</taxon>
        <taxon>Pleuronectoidei</taxon>
        <taxon>Pleuronectidae</taxon>
        <taxon>Pleuronectes</taxon>
    </lineage>
</organism>
<sequence length="186" mass="20819">MTIVESFVFTVRVGVESPLPESESPRLVKAKRTIQSVSDHRLLLMTSCEIFDLKLQLLPRIQHQLSQIIKKCNSALIDVKHPSVCADVPLKPPHHRRRTREEDEEQLPEERRPNSCFNPPALSGRRTHCSRAANQHPAPTNKLFDGLSADSGLTSVCPADTQHMPTLQHSVYLVGGVTLLDAEKCF</sequence>
<comment type="caution">
    <text evidence="2">The sequence shown here is derived from an EMBL/GenBank/DDBJ whole genome shotgun (WGS) entry which is preliminary data.</text>
</comment>
<feature type="region of interest" description="Disordered" evidence="1">
    <location>
        <begin position="87"/>
        <end position="120"/>
    </location>
</feature>
<proteinExistence type="predicted"/>
<reference evidence="2" key="1">
    <citation type="submission" date="2020-03" db="EMBL/GenBank/DDBJ databases">
        <authorList>
            <person name="Weist P."/>
        </authorList>
    </citation>
    <scope>NUCLEOTIDE SEQUENCE</scope>
</reference>
<gene>
    <name evidence="2" type="ORF">PLEPLA_LOCUS46986</name>
</gene>
<accession>A0A9N7ZCC5</accession>
<dbReference type="Proteomes" id="UP001153269">
    <property type="component" value="Unassembled WGS sequence"/>
</dbReference>
<keyword evidence="3" id="KW-1185">Reference proteome</keyword>
<protein>
    <submittedName>
        <fullName evidence="2">Uncharacterized protein</fullName>
    </submittedName>
</protein>